<dbReference type="Gene3D" id="3.40.30.10">
    <property type="entry name" value="Glutaredoxin"/>
    <property type="match status" value="1"/>
</dbReference>
<evidence type="ECO:0000256" key="2">
    <source>
        <dbReference type="ARBA" id="ARBA00011245"/>
    </source>
</evidence>
<dbReference type="InterPro" id="IPR013766">
    <property type="entry name" value="Thioredoxin_domain"/>
</dbReference>
<evidence type="ECO:0000256" key="11">
    <source>
        <dbReference type="ARBA" id="ARBA00041373"/>
    </source>
</evidence>
<dbReference type="HOGENOM" id="CLU_042529_14_1_0"/>
<dbReference type="PANTHER" id="PTHR42801">
    <property type="entry name" value="THIOREDOXIN-DEPENDENT PEROXIDE REDUCTASE"/>
    <property type="match status" value="1"/>
</dbReference>
<dbReference type="InterPro" id="IPR000866">
    <property type="entry name" value="AhpC/TSA"/>
</dbReference>
<dbReference type="AlphaFoldDB" id="E1IC53"/>
<keyword evidence="7" id="KW-1015">Disulfide bond</keyword>
<evidence type="ECO:0000256" key="4">
    <source>
        <dbReference type="ARBA" id="ARBA00022559"/>
    </source>
</evidence>
<dbReference type="GO" id="GO:0034599">
    <property type="term" value="P:cellular response to oxidative stress"/>
    <property type="evidence" value="ECO:0007669"/>
    <property type="project" value="TreeGrafter"/>
</dbReference>
<dbReference type="InterPro" id="IPR024706">
    <property type="entry name" value="Peroxiredoxin_AhpC-typ"/>
</dbReference>
<dbReference type="GO" id="GO:0045454">
    <property type="term" value="P:cell redox homeostasis"/>
    <property type="evidence" value="ECO:0007669"/>
    <property type="project" value="TreeGrafter"/>
</dbReference>
<keyword evidence="8" id="KW-0676">Redox-active center</keyword>
<evidence type="ECO:0000256" key="5">
    <source>
        <dbReference type="ARBA" id="ARBA00022862"/>
    </source>
</evidence>
<dbReference type="Pfam" id="PF00578">
    <property type="entry name" value="AhpC-TSA"/>
    <property type="match status" value="1"/>
</dbReference>
<dbReference type="SUPFAM" id="SSF52833">
    <property type="entry name" value="Thioredoxin-like"/>
    <property type="match status" value="1"/>
</dbReference>
<protein>
    <recommendedName>
        <fullName evidence="3">thioredoxin-dependent peroxiredoxin</fullName>
        <ecNumber evidence="3">1.11.1.24</ecNumber>
    </recommendedName>
    <alternativeName>
        <fullName evidence="11">Bacterioferritin comigratory protein</fullName>
    </alternativeName>
    <alternativeName>
        <fullName evidence="9">Thioredoxin peroxidase</fullName>
    </alternativeName>
</protein>
<keyword evidence="16" id="KW-1185">Reference proteome</keyword>
<comment type="function">
    <text evidence="1">Thiol-specific peroxidase that catalyzes the reduction of hydrogen peroxide and organic hydroperoxides to water and alcohols, respectively. Plays a role in cell protection against oxidative stress by detoxifying peroxides and as sensor of hydrogen peroxide-mediated signaling events.</text>
</comment>
<comment type="similarity">
    <text evidence="10">Belongs to the peroxiredoxin family. BCP/PrxQ subfamily.</text>
</comment>
<dbReference type="GO" id="GO:0008379">
    <property type="term" value="F:thioredoxin peroxidase activity"/>
    <property type="evidence" value="ECO:0007669"/>
    <property type="project" value="TreeGrafter"/>
</dbReference>
<keyword evidence="5" id="KW-0049">Antioxidant</keyword>
<evidence type="ECO:0000256" key="13">
    <source>
        <dbReference type="PIRSR" id="PIRSR000239-1"/>
    </source>
</evidence>
<evidence type="ECO:0000256" key="7">
    <source>
        <dbReference type="ARBA" id="ARBA00023157"/>
    </source>
</evidence>
<accession>E1IC53</accession>
<dbReference type="GO" id="GO:0005737">
    <property type="term" value="C:cytoplasm"/>
    <property type="evidence" value="ECO:0007669"/>
    <property type="project" value="TreeGrafter"/>
</dbReference>
<sequence>MLAPDFELISDSGAPVRLSSLRGQKVILYFYPKDDTSGCTTQACGFRDAYPQIEEQHAVVLGVSPDGVKSHVKFKTKHNLPFTLLVDADHAVAELYGLWVEKSMYGRKYMGVERSHFVIDAQGVIIAAAIKVKPAESVAQALAALG</sequence>
<dbReference type="EC" id="1.11.1.24" evidence="3"/>
<dbReference type="PIRSF" id="PIRSF000239">
    <property type="entry name" value="AHPC"/>
    <property type="match status" value="1"/>
</dbReference>
<dbReference type="eggNOG" id="COG1225">
    <property type="taxonomic scope" value="Bacteria"/>
</dbReference>
<proteinExistence type="inferred from homology"/>
<evidence type="ECO:0000313" key="16">
    <source>
        <dbReference type="Proteomes" id="UP000054010"/>
    </source>
</evidence>
<gene>
    <name evidence="15" type="ORF">OSCT_0904</name>
</gene>
<feature type="domain" description="Thioredoxin" evidence="14">
    <location>
        <begin position="1"/>
        <end position="146"/>
    </location>
</feature>
<organism evidence="15 16">
    <name type="scientific">Oscillochloris trichoides DG-6</name>
    <dbReference type="NCBI Taxonomy" id="765420"/>
    <lineage>
        <taxon>Bacteria</taxon>
        <taxon>Bacillati</taxon>
        <taxon>Chloroflexota</taxon>
        <taxon>Chloroflexia</taxon>
        <taxon>Chloroflexales</taxon>
        <taxon>Chloroflexineae</taxon>
        <taxon>Oscillochloridaceae</taxon>
        <taxon>Oscillochloris</taxon>
    </lineage>
</organism>
<evidence type="ECO:0000313" key="15">
    <source>
        <dbReference type="EMBL" id="EFO81243.1"/>
    </source>
</evidence>
<keyword evidence="6" id="KW-0560">Oxidoreductase</keyword>
<comment type="caution">
    <text evidence="15">The sequence shown here is derived from an EMBL/GenBank/DDBJ whole genome shotgun (WGS) entry which is preliminary data.</text>
</comment>
<dbReference type="PANTHER" id="PTHR42801:SF4">
    <property type="entry name" value="AHPC_TSA FAMILY PROTEIN"/>
    <property type="match status" value="1"/>
</dbReference>
<comment type="subunit">
    <text evidence="2">Monomer.</text>
</comment>
<comment type="catalytic activity">
    <reaction evidence="12">
        <text>a hydroperoxide + [thioredoxin]-dithiol = an alcohol + [thioredoxin]-disulfide + H2O</text>
        <dbReference type="Rhea" id="RHEA:62620"/>
        <dbReference type="Rhea" id="RHEA-COMP:10698"/>
        <dbReference type="Rhea" id="RHEA-COMP:10700"/>
        <dbReference type="ChEBI" id="CHEBI:15377"/>
        <dbReference type="ChEBI" id="CHEBI:29950"/>
        <dbReference type="ChEBI" id="CHEBI:30879"/>
        <dbReference type="ChEBI" id="CHEBI:35924"/>
        <dbReference type="ChEBI" id="CHEBI:50058"/>
        <dbReference type="EC" id="1.11.1.24"/>
    </reaction>
</comment>
<keyword evidence="4" id="KW-0575">Peroxidase</keyword>
<evidence type="ECO:0000259" key="14">
    <source>
        <dbReference type="PROSITE" id="PS51352"/>
    </source>
</evidence>
<evidence type="ECO:0000256" key="3">
    <source>
        <dbReference type="ARBA" id="ARBA00013017"/>
    </source>
</evidence>
<dbReference type="CDD" id="cd03017">
    <property type="entry name" value="PRX_BCP"/>
    <property type="match status" value="1"/>
</dbReference>
<evidence type="ECO:0000256" key="9">
    <source>
        <dbReference type="ARBA" id="ARBA00032824"/>
    </source>
</evidence>
<evidence type="ECO:0000256" key="10">
    <source>
        <dbReference type="ARBA" id="ARBA00038489"/>
    </source>
</evidence>
<dbReference type="EMBL" id="ADVR01000019">
    <property type="protein sequence ID" value="EFO81243.1"/>
    <property type="molecule type" value="Genomic_DNA"/>
</dbReference>
<dbReference type="Proteomes" id="UP000054010">
    <property type="component" value="Unassembled WGS sequence"/>
</dbReference>
<dbReference type="PROSITE" id="PS51352">
    <property type="entry name" value="THIOREDOXIN_2"/>
    <property type="match status" value="1"/>
</dbReference>
<evidence type="ECO:0000256" key="8">
    <source>
        <dbReference type="ARBA" id="ARBA00023284"/>
    </source>
</evidence>
<dbReference type="STRING" id="765420.OSCT_0904"/>
<reference evidence="15 16" key="1">
    <citation type="journal article" date="2011" name="J. Bacteriol.">
        <title>Draft genome sequence of the anoxygenic filamentous phototrophic bacterium Oscillochloris trichoides subsp. DG-6.</title>
        <authorList>
            <person name="Kuznetsov B.B."/>
            <person name="Ivanovsky R.N."/>
            <person name="Keppen O.I."/>
            <person name="Sukhacheva M.V."/>
            <person name="Bumazhkin B.K."/>
            <person name="Patutina E.O."/>
            <person name="Beletsky A.V."/>
            <person name="Mardanov A.V."/>
            <person name="Baslerov R.V."/>
            <person name="Panteleeva A.N."/>
            <person name="Kolganova T.V."/>
            <person name="Ravin N.V."/>
            <person name="Skryabin K.G."/>
        </authorList>
    </citation>
    <scope>NUCLEOTIDE SEQUENCE [LARGE SCALE GENOMIC DNA]</scope>
    <source>
        <strain evidence="15 16">DG-6</strain>
    </source>
</reference>
<feature type="active site" description="Cysteine sulfenic acid (-SOH) intermediate; for peroxidase activity" evidence="13">
    <location>
        <position position="39"/>
    </location>
</feature>
<dbReference type="FunFam" id="3.40.30.10:FF:000007">
    <property type="entry name" value="Thioredoxin-dependent thiol peroxidase"/>
    <property type="match status" value="1"/>
</dbReference>
<evidence type="ECO:0000256" key="1">
    <source>
        <dbReference type="ARBA" id="ARBA00003330"/>
    </source>
</evidence>
<evidence type="ECO:0000256" key="12">
    <source>
        <dbReference type="ARBA" id="ARBA00049091"/>
    </source>
</evidence>
<dbReference type="InterPro" id="IPR050924">
    <property type="entry name" value="Peroxiredoxin_BCP/PrxQ"/>
</dbReference>
<evidence type="ECO:0000256" key="6">
    <source>
        <dbReference type="ARBA" id="ARBA00023002"/>
    </source>
</evidence>
<name>E1IC53_9CHLR</name>
<dbReference type="InterPro" id="IPR036249">
    <property type="entry name" value="Thioredoxin-like_sf"/>
</dbReference>